<feature type="transmembrane region" description="Helical" evidence="9">
    <location>
        <begin position="84"/>
        <end position="105"/>
    </location>
</feature>
<dbReference type="InterPro" id="IPR004299">
    <property type="entry name" value="MBOAT_fam"/>
</dbReference>
<accession>A0A1I8BTK9</accession>
<dbReference type="GO" id="GO:0005789">
    <property type="term" value="C:endoplasmic reticulum membrane"/>
    <property type="evidence" value="ECO:0007669"/>
    <property type="project" value="UniProtKB-SubCell"/>
</dbReference>
<evidence type="ECO:0000256" key="6">
    <source>
        <dbReference type="ARBA" id="ARBA00022989"/>
    </source>
</evidence>
<evidence type="ECO:0000313" key="10">
    <source>
        <dbReference type="Proteomes" id="UP000095281"/>
    </source>
</evidence>
<reference evidence="11" key="1">
    <citation type="submission" date="2016-11" db="UniProtKB">
        <authorList>
            <consortium name="WormBaseParasite"/>
        </authorList>
    </citation>
    <scope>IDENTIFICATION</scope>
</reference>
<evidence type="ECO:0000256" key="1">
    <source>
        <dbReference type="ARBA" id="ARBA00004477"/>
    </source>
</evidence>
<evidence type="ECO:0000313" key="11">
    <source>
        <dbReference type="WBParaSite" id="MhA1_Contig604.frz3.gene6"/>
    </source>
</evidence>
<evidence type="ECO:0000256" key="2">
    <source>
        <dbReference type="ARBA" id="ARBA00009010"/>
    </source>
</evidence>
<name>A0A1I8BTK9_MELHA</name>
<dbReference type="PANTHER" id="PTHR10408">
    <property type="entry name" value="STEROL O-ACYLTRANSFERASE"/>
    <property type="match status" value="1"/>
</dbReference>
<protein>
    <submittedName>
        <fullName evidence="11">Diacylglycerol O-acyltransferase 1</fullName>
    </submittedName>
</protein>
<dbReference type="AlphaFoldDB" id="A0A1I8BTK9"/>
<keyword evidence="3" id="KW-0808">Transferase</keyword>
<evidence type="ECO:0000256" key="8">
    <source>
        <dbReference type="ARBA" id="ARBA00023315"/>
    </source>
</evidence>
<proteinExistence type="inferred from homology"/>
<dbReference type="GO" id="GO:0046486">
    <property type="term" value="P:glycerolipid metabolic process"/>
    <property type="evidence" value="ECO:0007669"/>
    <property type="project" value="UniProtKB-UniPathway"/>
</dbReference>
<dbReference type="Pfam" id="PF03062">
    <property type="entry name" value="MBOAT"/>
    <property type="match status" value="1"/>
</dbReference>
<sequence length="109" mass="13130">MFDYWRYWNARFNQWCKRHLYIPLIKSGWKKFFAQQAVFLLSDLFHTYAYYFAFKKILLGGMMTQPLLGRVIERIIGRGRGGNVFFWCFTIFAHAGVVIFSYEYLNKLS</sequence>
<evidence type="ECO:0000256" key="4">
    <source>
        <dbReference type="ARBA" id="ARBA00022692"/>
    </source>
</evidence>
<dbReference type="WBParaSite" id="MhA1_Contig604.frz3.gene6">
    <property type="protein sequence ID" value="MhA1_Contig604.frz3.gene6"/>
    <property type="gene ID" value="MhA1_Contig604.frz3.gene6"/>
</dbReference>
<keyword evidence="7 9" id="KW-0472">Membrane</keyword>
<feature type="transmembrane region" description="Helical" evidence="9">
    <location>
        <begin position="33"/>
        <end position="53"/>
    </location>
</feature>
<comment type="subcellular location">
    <subcellularLocation>
        <location evidence="1">Endoplasmic reticulum membrane</location>
        <topology evidence="1">Multi-pass membrane protein</topology>
    </subcellularLocation>
</comment>
<keyword evidence="5" id="KW-0256">Endoplasmic reticulum</keyword>
<dbReference type="UniPathway" id="UPA00230"/>
<dbReference type="InterPro" id="IPR014371">
    <property type="entry name" value="Oat_ACAT_DAG_ARE"/>
</dbReference>
<dbReference type="GO" id="GO:0008374">
    <property type="term" value="F:O-acyltransferase activity"/>
    <property type="evidence" value="ECO:0007669"/>
    <property type="project" value="InterPro"/>
</dbReference>
<keyword evidence="8" id="KW-0012">Acyltransferase</keyword>
<evidence type="ECO:0000256" key="7">
    <source>
        <dbReference type="ARBA" id="ARBA00023136"/>
    </source>
</evidence>
<evidence type="ECO:0000256" key="5">
    <source>
        <dbReference type="ARBA" id="ARBA00022824"/>
    </source>
</evidence>
<organism evidence="10 11">
    <name type="scientific">Meloidogyne hapla</name>
    <name type="common">Root-knot nematode worm</name>
    <dbReference type="NCBI Taxonomy" id="6305"/>
    <lineage>
        <taxon>Eukaryota</taxon>
        <taxon>Metazoa</taxon>
        <taxon>Ecdysozoa</taxon>
        <taxon>Nematoda</taxon>
        <taxon>Chromadorea</taxon>
        <taxon>Rhabditida</taxon>
        <taxon>Tylenchina</taxon>
        <taxon>Tylenchomorpha</taxon>
        <taxon>Tylenchoidea</taxon>
        <taxon>Meloidogynidae</taxon>
        <taxon>Meloidogyninae</taxon>
        <taxon>Meloidogyne</taxon>
    </lineage>
</organism>
<keyword evidence="4 9" id="KW-0812">Transmembrane</keyword>
<evidence type="ECO:0000256" key="3">
    <source>
        <dbReference type="ARBA" id="ARBA00022679"/>
    </source>
</evidence>
<comment type="similarity">
    <text evidence="2">Belongs to the membrane-bound acyltransferase family. Sterol o-acyltransferase subfamily.</text>
</comment>
<evidence type="ECO:0000256" key="9">
    <source>
        <dbReference type="SAM" id="Phobius"/>
    </source>
</evidence>
<keyword evidence="6 9" id="KW-1133">Transmembrane helix</keyword>
<keyword evidence="10" id="KW-1185">Reference proteome</keyword>
<dbReference type="Proteomes" id="UP000095281">
    <property type="component" value="Unplaced"/>
</dbReference>